<dbReference type="InterPro" id="IPR025836">
    <property type="entry name" value="Zn_knuckle_CX2CX4HX4C"/>
</dbReference>
<sequence>MPGKETRILKVRVLLDVTKTLKGSLRLACPNKNIFEVCLKYEKIGSFYFYCGHLRHDIKACREHLKDMADGVEKQHMGGPWLKAEQFGKRLENSPGRDQSKSPGTESDGTKKQTLQPSMTESWYDNTELKQPSATSHPATKISMLRDEIERKNNSLPGPQVESSVLPQNKEETVVLISSSDGMSNFMLNERQSKKKNIENSMACNRGSDVLPSKMLNQLTPVILDLEHSKVDN</sequence>
<keyword evidence="4" id="KW-1185">Reference proteome</keyword>
<proteinExistence type="predicted"/>
<organism evidence="3 4">
    <name type="scientific">Canna indica</name>
    <name type="common">Indian-shot</name>
    <dbReference type="NCBI Taxonomy" id="4628"/>
    <lineage>
        <taxon>Eukaryota</taxon>
        <taxon>Viridiplantae</taxon>
        <taxon>Streptophyta</taxon>
        <taxon>Embryophyta</taxon>
        <taxon>Tracheophyta</taxon>
        <taxon>Spermatophyta</taxon>
        <taxon>Magnoliopsida</taxon>
        <taxon>Liliopsida</taxon>
        <taxon>Zingiberales</taxon>
        <taxon>Cannaceae</taxon>
        <taxon>Canna</taxon>
    </lineage>
</organism>
<feature type="region of interest" description="Disordered" evidence="1">
    <location>
        <begin position="91"/>
        <end position="122"/>
    </location>
</feature>
<dbReference type="Proteomes" id="UP001327560">
    <property type="component" value="Chromosome 2"/>
</dbReference>
<accession>A0AAQ3JWI1</accession>
<protein>
    <recommendedName>
        <fullName evidence="2">Zinc knuckle CX2CX4HX4C domain-containing protein</fullName>
    </recommendedName>
</protein>
<feature type="domain" description="Zinc knuckle CX2CX4HX4C" evidence="2">
    <location>
        <begin position="15"/>
        <end position="62"/>
    </location>
</feature>
<dbReference type="EMBL" id="CP136891">
    <property type="protein sequence ID" value="WOK97452.1"/>
    <property type="molecule type" value="Genomic_DNA"/>
</dbReference>
<name>A0AAQ3JWI1_9LILI</name>
<evidence type="ECO:0000313" key="3">
    <source>
        <dbReference type="EMBL" id="WOK97452.1"/>
    </source>
</evidence>
<evidence type="ECO:0000259" key="2">
    <source>
        <dbReference type="Pfam" id="PF14392"/>
    </source>
</evidence>
<feature type="compositionally biased region" description="Polar residues" evidence="1">
    <location>
        <begin position="101"/>
        <end position="122"/>
    </location>
</feature>
<gene>
    <name evidence="3" type="ORF">Cni_G06160</name>
</gene>
<evidence type="ECO:0000313" key="4">
    <source>
        <dbReference type="Proteomes" id="UP001327560"/>
    </source>
</evidence>
<evidence type="ECO:0000256" key="1">
    <source>
        <dbReference type="SAM" id="MobiDB-lite"/>
    </source>
</evidence>
<dbReference type="Pfam" id="PF14392">
    <property type="entry name" value="zf-CCHC_4"/>
    <property type="match status" value="1"/>
</dbReference>
<dbReference type="AlphaFoldDB" id="A0AAQ3JWI1"/>
<reference evidence="3 4" key="1">
    <citation type="submission" date="2023-10" db="EMBL/GenBank/DDBJ databases">
        <title>Chromosome-scale genome assembly provides insights into flower coloration mechanisms of Canna indica.</title>
        <authorList>
            <person name="Li C."/>
        </authorList>
    </citation>
    <scope>NUCLEOTIDE SEQUENCE [LARGE SCALE GENOMIC DNA]</scope>
    <source>
        <tissue evidence="3">Flower</tissue>
    </source>
</reference>